<proteinExistence type="predicted"/>
<dbReference type="Proteomes" id="UP000289738">
    <property type="component" value="Chromosome B01"/>
</dbReference>
<accession>A0A445AXG0</accession>
<sequence>MQRAIEMCMPTSIHRWCIWCIMNKIPSKLNGYKRHEEIEQEMSHVVWKSFTKAAFDRNWNNFVTKYGVGGNKSLLVKT</sequence>
<name>A0A445AXG0_ARAHY</name>
<keyword evidence="2" id="KW-1185">Reference proteome</keyword>
<comment type="caution">
    <text evidence="1">The sequence shown here is derived from an EMBL/GenBank/DDBJ whole genome shotgun (WGS) entry which is preliminary data.</text>
</comment>
<dbReference type="EMBL" id="SDMP01000011">
    <property type="protein sequence ID" value="RYR31093.1"/>
    <property type="molecule type" value="Genomic_DNA"/>
</dbReference>
<evidence type="ECO:0000313" key="2">
    <source>
        <dbReference type="Proteomes" id="UP000289738"/>
    </source>
</evidence>
<dbReference type="PANTHER" id="PTHR47718:SF13">
    <property type="entry name" value="OS09G0290500 PROTEIN"/>
    <property type="match status" value="1"/>
</dbReference>
<dbReference type="PANTHER" id="PTHR47718">
    <property type="entry name" value="OS01G0519700 PROTEIN"/>
    <property type="match status" value="1"/>
</dbReference>
<reference evidence="1 2" key="1">
    <citation type="submission" date="2019-01" db="EMBL/GenBank/DDBJ databases">
        <title>Sequencing of cultivated peanut Arachis hypogaea provides insights into genome evolution and oil improvement.</title>
        <authorList>
            <person name="Chen X."/>
        </authorList>
    </citation>
    <scope>NUCLEOTIDE SEQUENCE [LARGE SCALE GENOMIC DNA]</scope>
    <source>
        <strain evidence="2">cv. Fuhuasheng</strain>
        <tissue evidence="1">Leaves</tissue>
    </source>
</reference>
<evidence type="ECO:0000313" key="1">
    <source>
        <dbReference type="EMBL" id="RYR31093.1"/>
    </source>
</evidence>
<dbReference type="AlphaFoldDB" id="A0A445AXG0"/>
<organism evidence="1 2">
    <name type="scientific">Arachis hypogaea</name>
    <name type="common">Peanut</name>
    <dbReference type="NCBI Taxonomy" id="3818"/>
    <lineage>
        <taxon>Eukaryota</taxon>
        <taxon>Viridiplantae</taxon>
        <taxon>Streptophyta</taxon>
        <taxon>Embryophyta</taxon>
        <taxon>Tracheophyta</taxon>
        <taxon>Spermatophyta</taxon>
        <taxon>Magnoliopsida</taxon>
        <taxon>eudicotyledons</taxon>
        <taxon>Gunneridae</taxon>
        <taxon>Pentapetalae</taxon>
        <taxon>rosids</taxon>
        <taxon>fabids</taxon>
        <taxon>Fabales</taxon>
        <taxon>Fabaceae</taxon>
        <taxon>Papilionoideae</taxon>
        <taxon>50 kb inversion clade</taxon>
        <taxon>dalbergioids sensu lato</taxon>
        <taxon>Dalbergieae</taxon>
        <taxon>Pterocarpus clade</taxon>
        <taxon>Arachis</taxon>
    </lineage>
</organism>
<protein>
    <submittedName>
        <fullName evidence="1">Uncharacterized protein</fullName>
    </submittedName>
</protein>
<gene>
    <name evidence="1" type="ORF">Ahy_B01g055876</name>
</gene>